<dbReference type="NCBIfam" id="TIGR01764">
    <property type="entry name" value="excise"/>
    <property type="match status" value="1"/>
</dbReference>
<dbReference type="AlphaFoldDB" id="A0A645H963"/>
<evidence type="ECO:0000313" key="2">
    <source>
        <dbReference type="EMBL" id="MPN35547.1"/>
    </source>
</evidence>
<name>A0A645H963_9ZZZZ</name>
<sequence>MARQRVNLPYDRAADGARVNVTKAAELLSCSRSWVYLLVEKGELKAFRIGGRKGLQVTVCSLESYLARQAVGSD</sequence>
<feature type="domain" description="Helix-turn-helix" evidence="1">
    <location>
        <begin position="21"/>
        <end position="69"/>
    </location>
</feature>
<accession>A0A645H963</accession>
<gene>
    <name evidence="2" type="ORF">SDC9_183045</name>
</gene>
<reference evidence="2" key="1">
    <citation type="submission" date="2019-08" db="EMBL/GenBank/DDBJ databases">
        <authorList>
            <person name="Kucharzyk K."/>
            <person name="Murdoch R.W."/>
            <person name="Higgins S."/>
            <person name="Loffler F."/>
        </authorList>
    </citation>
    <scope>NUCLEOTIDE SEQUENCE</scope>
</reference>
<evidence type="ECO:0000259" key="1">
    <source>
        <dbReference type="Pfam" id="PF12728"/>
    </source>
</evidence>
<comment type="caution">
    <text evidence="2">The sequence shown here is derived from an EMBL/GenBank/DDBJ whole genome shotgun (WGS) entry which is preliminary data.</text>
</comment>
<dbReference type="GO" id="GO:0003677">
    <property type="term" value="F:DNA binding"/>
    <property type="evidence" value="ECO:0007669"/>
    <property type="project" value="InterPro"/>
</dbReference>
<dbReference type="Pfam" id="PF12728">
    <property type="entry name" value="HTH_17"/>
    <property type="match status" value="1"/>
</dbReference>
<organism evidence="2">
    <name type="scientific">bioreactor metagenome</name>
    <dbReference type="NCBI Taxonomy" id="1076179"/>
    <lineage>
        <taxon>unclassified sequences</taxon>
        <taxon>metagenomes</taxon>
        <taxon>ecological metagenomes</taxon>
    </lineage>
</organism>
<protein>
    <recommendedName>
        <fullName evidence="1">Helix-turn-helix domain-containing protein</fullName>
    </recommendedName>
</protein>
<dbReference type="EMBL" id="VSSQ01089203">
    <property type="protein sequence ID" value="MPN35547.1"/>
    <property type="molecule type" value="Genomic_DNA"/>
</dbReference>
<dbReference type="InterPro" id="IPR010093">
    <property type="entry name" value="SinI_DNA-bd"/>
</dbReference>
<proteinExistence type="predicted"/>
<dbReference type="InterPro" id="IPR041657">
    <property type="entry name" value="HTH_17"/>
</dbReference>